<evidence type="ECO:0000256" key="4">
    <source>
        <dbReference type="ARBA" id="ARBA00022679"/>
    </source>
</evidence>
<evidence type="ECO:0000256" key="5">
    <source>
        <dbReference type="ARBA" id="ARBA00022741"/>
    </source>
</evidence>
<dbReference type="InterPro" id="IPR050482">
    <property type="entry name" value="Sensor_HK_TwoCompSys"/>
</dbReference>
<evidence type="ECO:0000256" key="7">
    <source>
        <dbReference type="ARBA" id="ARBA00022840"/>
    </source>
</evidence>
<keyword evidence="7" id="KW-0067">ATP-binding</keyword>
<feature type="domain" description="Histidine kinase/HSP90-like ATPase" evidence="10">
    <location>
        <begin position="318"/>
        <end position="406"/>
    </location>
</feature>
<comment type="caution">
    <text evidence="11">The sequence shown here is derived from an EMBL/GenBank/DDBJ whole genome shotgun (WGS) entry which is preliminary data.</text>
</comment>
<feature type="transmembrane region" description="Helical" evidence="9">
    <location>
        <begin position="27"/>
        <end position="53"/>
    </location>
</feature>
<accession>A0A841IP35</accession>
<feature type="transmembrane region" description="Helical" evidence="9">
    <location>
        <begin position="110"/>
        <end position="134"/>
    </location>
</feature>
<organism evidence="11 12">
    <name type="scientific">Nocardiopsis algeriensis</name>
    <dbReference type="NCBI Taxonomy" id="1478215"/>
    <lineage>
        <taxon>Bacteria</taxon>
        <taxon>Bacillati</taxon>
        <taxon>Actinomycetota</taxon>
        <taxon>Actinomycetes</taxon>
        <taxon>Streptosporangiales</taxon>
        <taxon>Nocardiopsidaceae</taxon>
        <taxon>Nocardiopsis</taxon>
    </lineage>
</organism>
<keyword evidence="9" id="KW-1133">Transmembrane helix</keyword>
<dbReference type="Proteomes" id="UP000536604">
    <property type="component" value="Unassembled WGS sequence"/>
</dbReference>
<keyword evidence="8" id="KW-0902">Two-component regulatory system</keyword>
<dbReference type="SMART" id="SM00387">
    <property type="entry name" value="HATPase_c"/>
    <property type="match status" value="1"/>
</dbReference>
<keyword evidence="4" id="KW-0808">Transferase</keyword>
<dbReference type="CDD" id="cd16917">
    <property type="entry name" value="HATPase_UhpB-NarQ-NarX-like"/>
    <property type="match status" value="1"/>
</dbReference>
<protein>
    <recommendedName>
        <fullName evidence="2">histidine kinase</fullName>
        <ecNumber evidence="2">2.7.13.3</ecNumber>
    </recommendedName>
</protein>
<evidence type="ECO:0000313" key="12">
    <source>
        <dbReference type="Proteomes" id="UP000536604"/>
    </source>
</evidence>
<dbReference type="InterPro" id="IPR036890">
    <property type="entry name" value="HATPase_C_sf"/>
</dbReference>
<gene>
    <name evidence="11" type="ORF">FHS13_001901</name>
</gene>
<keyword evidence="12" id="KW-1185">Reference proteome</keyword>
<dbReference type="InterPro" id="IPR003594">
    <property type="entry name" value="HATPase_dom"/>
</dbReference>
<dbReference type="PANTHER" id="PTHR24421">
    <property type="entry name" value="NITRATE/NITRITE SENSOR PROTEIN NARX-RELATED"/>
    <property type="match status" value="1"/>
</dbReference>
<keyword evidence="3" id="KW-0597">Phosphoprotein</keyword>
<dbReference type="Gene3D" id="3.30.565.10">
    <property type="entry name" value="Histidine kinase-like ATPase, C-terminal domain"/>
    <property type="match status" value="1"/>
</dbReference>
<evidence type="ECO:0000256" key="9">
    <source>
        <dbReference type="SAM" id="Phobius"/>
    </source>
</evidence>
<dbReference type="Gene3D" id="1.20.5.1930">
    <property type="match status" value="1"/>
</dbReference>
<dbReference type="AlphaFoldDB" id="A0A841IP35"/>
<dbReference type="SUPFAM" id="SSF55874">
    <property type="entry name" value="ATPase domain of HSP90 chaperone/DNA topoisomerase II/histidine kinase"/>
    <property type="match status" value="1"/>
</dbReference>
<dbReference type="EMBL" id="JACHJO010000005">
    <property type="protein sequence ID" value="MBB6119950.1"/>
    <property type="molecule type" value="Genomic_DNA"/>
</dbReference>
<feature type="transmembrane region" description="Helical" evidence="9">
    <location>
        <begin position="154"/>
        <end position="180"/>
    </location>
</feature>
<dbReference type="RefSeq" id="WP_343064968.1">
    <property type="nucleotide sequence ID" value="NZ_JACHJO010000005.1"/>
</dbReference>
<reference evidence="11 12" key="1">
    <citation type="submission" date="2020-08" db="EMBL/GenBank/DDBJ databases">
        <title>Genomic Encyclopedia of Type Strains, Phase III (KMG-III): the genomes of soil and plant-associated and newly described type strains.</title>
        <authorList>
            <person name="Whitman W."/>
        </authorList>
    </citation>
    <scope>NUCLEOTIDE SEQUENCE [LARGE SCALE GENOMIC DNA]</scope>
    <source>
        <strain evidence="11 12">CECT 8712</strain>
    </source>
</reference>
<proteinExistence type="predicted"/>
<dbReference type="PANTHER" id="PTHR24421:SF10">
    <property type="entry name" value="NITRATE_NITRITE SENSOR PROTEIN NARQ"/>
    <property type="match status" value="1"/>
</dbReference>
<sequence length="406" mass="42639">MQEPTAEGPGAWARAVAAPLVRAGRELVGVGLGVLTALLTLAWAVAATAALALSPLAPRTRHRITAILSRWARRLCDADLARLARWCDCPVRPRAETGPRVAYLLLRIPVALLCGCLAPTAVLLVGVFLGGAALEAATGTGTTVPVPMPGAQMHISSISVGLFMGVGTLAATALAAAAAAASDRALARRLVGPSREDLLARRIDELTLTRAEVVQAVDEERRRIERDLHDGVQQRVVALAMLLGRARRGSDPRRAARLVDEAHAETRLLLDELREVAWQVYPAALDTSGLEAALTEVAQRSPLPVEVRVRLSAPPPRAQAAAVYFTAREAITNAVKHARAGSVVVHLDDLGHGLELRVLDDGRGGADPDGGGLTGLGRRIRALDGTLSVDSPEGGPTTVRAVLPLP</sequence>
<dbReference type="GO" id="GO:0046983">
    <property type="term" value="F:protein dimerization activity"/>
    <property type="evidence" value="ECO:0007669"/>
    <property type="project" value="InterPro"/>
</dbReference>
<evidence type="ECO:0000256" key="6">
    <source>
        <dbReference type="ARBA" id="ARBA00022777"/>
    </source>
</evidence>
<keyword evidence="5" id="KW-0547">Nucleotide-binding</keyword>
<dbReference type="EC" id="2.7.13.3" evidence="2"/>
<keyword evidence="6 11" id="KW-0418">Kinase</keyword>
<evidence type="ECO:0000256" key="8">
    <source>
        <dbReference type="ARBA" id="ARBA00023012"/>
    </source>
</evidence>
<dbReference type="Pfam" id="PF07730">
    <property type="entry name" value="HisKA_3"/>
    <property type="match status" value="1"/>
</dbReference>
<evidence type="ECO:0000256" key="3">
    <source>
        <dbReference type="ARBA" id="ARBA00022553"/>
    </source>
</evidence>
<keyword evidence="9" id="KW-0472">Membrane</keyword>
<comment type="catalytic activity">
    <reaction evidence="1">
        <text>ATP + protein L-histidine = ADP + protein N-phospho-L-histidine.</text>
        <dbReference type="EC" id="2.7.13.3"/>
    </reaction>
</comment>
<evidence type="ECO:0000256" key="1">
    <source>
        <dbReference type="ARBA" id="ARBA00000085"/>
    </source>
</evidence>
<dbReference type="GO" id="GO:0005524">
    <property type="term" value="F:ATP binding"/>
    <property type="evidence" value="ECO:0007669"/>
    <property type="project" value="UniProtKB-KW"/>
</dbReference>
<dbReference type="Pfam" id="PF02518">
    <property type="entry name" value="HATPase_c"/>
    <property type="match status" value="1"/>
</dbReference>
<dbReference type="InterPro" id="IPR011712">
    <property type="entry name" value="Sig_transdc_His_kin_sub3_dim/P"/>
</dbReference>
<name>A0A841IP35_9ACTN</name>
<evidence type="ECO:0000313" key="11">
    <source>
        <dbReference type="EMBL" id="MBB6119950.1"/>
    </source>
</evidence>
<dbReference type="GO" id="GO:0000155">
    <property type="term" value="F:phosphorelay sensor kinase activity"/>
    <property type="evidence" value="ECO:0007669"/>
    <property type="project" value="InterPro"/>
</dbReference>
<evidence type="ECO:0000259" key="10">
    <source>
        <dbReference type="SMART" id="SM00387"/>
    </source>
</evidence>
<dbReference type="GO" id="GO:0016020">
    <property type="term" value="C:membrane"/>
    <property type="evidence" value="ECO:0007669"/>
    <property type="project" value="InterPro"/>
</dbReference>
<keyword evidence="9" id="KW-0812">Transmembrane</keyword>
<evidence type="ECO:0000256" key="2">
    <source>
        <dbReference type="ARBA" id="ARBA00012438"/>
    </source>
</evidence>